<gene>
    <name evidence="2" type="ORF">C7B65_10460</name>
</gene>
<evidence type="ECO:0000313" key="2">
    <source>
        <dbReference type="EMBL" id="PSB19706.1"/>
    </source>
</evidence>
<evidence type="ECO:0000256" key="1">
    <source>
        <dbReference type="SAM" id="MobiDB-lite"/>
    </source>
</evidence>
<dbReference type="Proteomes" id="UP000238634">
    <property type="component" value="Unassembled WGS sequence"/>
</dbReference>
<keyword evidence="3" id="KW-1185">Reference proteome</keyword>
<dbReference type="RefSeq" id="WP_073071673.1">
    <property type="nucleotide sequence ID" value="NZ_MPPI01000012.1"/>
</dbReference>
<feature type="region of interest" description="Disordered" evidence="1">
    <location>
        <begin position="230"/>
        <end position="251"/>
    </location>
</feature>
<comment type="caution">
    <text evidence="2">The sequence shown here is derived from an EMBL/GenBank/DDBJ whole genome shotgun (WGS) entry which is preliminary data.</text>
</comment>
<reference evidence="2 3" key="2">
    <citation type="submission" date="2018-03" db="EMBL/GenBank/DDBJ databases">
        <title>The ancient ancestry and fast evolution of plastids.</title>
        <authorList>
            <person name="Moore K.R."/>
            <person name="Magnabosco C."/>
            <person name="Momper L."/>
            <person name="Gold D.A."/>
            <person name="Bosak T."/>
            <person name="Fournier G.P."/>
        </authorList>
    </citation>
    <scope>NUCLEOTIDE SEQUENCE [LARGE SCALE GENOMIC DNA]</scope>
    <source>
        <strain evidence="2 3">ULC007</strain>
    </source>
</reference>
<dbReference type="AlphaFoldDB" id="A0A2T1DGV4"/>
<evidence type="ECO:0000313" key="3">
    <source>
        <dbReference type="Proteomes" id="UP000238634"/>
    </source>
</evidence>
<dbReference type="STRING" id="1920490.GCA_001895925_00138"/>
<proteinExistence type="predicted"/>
<dbReference type="EMBL" id="PVWG01000009">
    <property type="protein sequence ID" value="PSB19706.1"/>
    <property type="molecule type" value="Genomic_DNA"/>
</dbReference>
<reference evidence="2 3" key="1">
    <citation type="submission" date="2018-02" db="EMBL/GenBank/DDBJ databases">
        <authorList>
            <person name="Cohen D.B."/>
            <person name="Kent A.D."/>
        </authorList>
    </citation>
    <scope>NUCLEOTIDE SEQUENCE [LARGE SCALE GENOMIC DNA]</scope>
    <source>
        <strain evidence="2 3">ULC007</strain>
    </source>
</reference>
<organism evidence="2 3">
    <name type="scientific">Phormidesmis priestleyi ULC007</name>
    <dbReference type="NCBI Taxonomy" id="1920490"/>
    <lineage>
        <taxon>Bacteria</taxon>
        <taxon>Bacillati</taxon>
        <taxon>Cyanobacteriota</taxon>
        <taxon>Cyanophyceae</taxon>
        <taxon>Leptolyngbyales</taxon>
        <taxon>Leptolyngbyaceae</taxon>
        <taxon>Phormidesmis</taxon>
    </lineage>
</organism>
<accession>A0A2T1DGV4</accession>
<protein>
    <submittedName>
        <fullName evidence="2">Uncharacterized protein</fullName>
    </submittedName>
</protein>
<dbReference type="OrthoDB" id="509728at2"/>
<sequence>MNQGEAMQQPFQTPIAWSQTLIGVSLLWVTIGASEKAISAEVPPSVTAHLSTQAALQPSLEPLNLSQAQQGRCGASSTLGVTDQSISQYNLTVPSFWWTRDQISAQPQFGSKLLDSWLACPGQTDGASRVDFIVNQQVWSLLDYLDRYGVVQQLGKVARGFSYNTRIFNRQGGLLAAYTCNFASNNGVATRELTDRQRGVKVASADLSNPSPLASAIVCNLALDSGGRAGLRGRPSPLDGLSPRGSGTIQP</sequence>
<name>A0A2T1DGV4_9CYAN</name>